<sequence length="125" mass="14157">MVLLSNNALIRTAALTSVLLHCLAKPQEQIGSINSDQEASQDIVARVKLTIPQYSEWLNATTNDPLDYKRGEADIEYTFTKETLNIPKLFVWTILEHVDNIPDTYFPTPYWNMSVSSNQASFCFA</sequence>
<feature type="signal peptide" evidence="1">
    <location>
        <begin position="1"/>
        <end position="24"/>
    </location>
</feature>
<keyword evidence="1" id="KW-0732">Signal</keyword>
<feature type="chain" id="PRO_5043836636" evidence="1">
    <location>
        <begin position="25"/>
        <end position="125"/>
    </location>
</feature>
<dbReference type="GeneID" id="91096114"/>
<evidence type="ECO:0000313" key="2">
    <source>
        <dbReference type="EMBL" id="WWC90508.1"/>
    </source>
</evidence>
<proteinExistence type="predicted"/>
<dbReference type="EMBL" id="CP144104">
    <property type="protein sequence ID" value="WWC90508.1"/>
    <property type="molecule type" value="Genomic_DNA"/>
</dbReference>
<dbReference type="RefSeq" id="XP_066077271.1">
    <property type="nucleotide sequence ID" value="XM_066221174.1"/>
</dbReference>
<keyword evidence="3" id="KW-1185">Reference proteome</keyword>
<organism evidence="2 3">
    <name type="scientific">Kwoniella dendrophila CBS 6074</name>
    <dbReference type="NCBI Taxonomy" id="1295534"/>
    <lineage>
        <taxon>Eukaryota</taxon>
        <taxon>Fungi</taxon>
        <taxon>Dikarya</taxon>
        <taxon>Basidiomycota</taxon>
        <taxon>Agaricomycotina</taxon>
        <taxon>Tremellomycetes</taxon>
        <taxon>Tremellales</taxon>
        <taxon>Cryptococcaceae</taxon>
        <taxon>Kwoniella</taxon>
    </lineage>
</organism>
<evidence type="ECO:0000256" key="1">
    <source>
        <dbReference type="SAM" id="SignalP"/>
    </source>
</evidence>
<accession>A0AAX4K191</accession>
<dbReference type="Proteomes" id="UP001355207">
    <property type="component" value="Chromosome 7"/>
</dbReference>
<gene>
    <name evidence="2" type="ORF">L201_005444</name>
</gene>
<evidence type="ECO:0000313" key="3">
    <source>
        <dbReference type="Proteomes" id="UP001355207"/>
    </source>
</evidence>
<name>A0AAX4K191_9TREE</name>
<reference evidence="2 3" key="1">
    <citation type="submission" date="2024-01" db="EMBL/GenBank/DDBJ databases">
        <title>Comparative genomics of Cryptococcus and Kwoniella reveals pathogenesis evolution and contrasting modes of karyotype evolution via chromosome fusion or intercentromeric recombination.</title>
        <authorList>
            <person name="Coelho M.A."/>
            <person name="David-Palma M."/>
            <person name="Shea T."/>
            <person name="Bowers K."/>
            <person name="McGinley-Smith S."/>
            <person name="Mohammad A.W."/>
            <person name="Gnirke A."/>
            <person name="Yurkov A.M."/>
            <person name="Nowrousian M."/>
            <person name="Sun S."/>
            <person name="Cuomo C.A."/>
            <person name="Heitman J."/>
        </authorList>
    </citation>
    <scope>NUCLEOTIDE SEQUENCE [LARGE SCALE GENOMIC DNA]</scope>
    <source>
        <strain evidence="2 3">CBS 6074</strain>
    </source>
</reference>
<protein>
    <submittedName>
        <fullName evidence="2">Uncharacterized protein</fullName>
    </submittedName>
</protein>
<dbReference type="AlphaFoldDB" id="A0AAX4K191"/>